<proteinExistence type="predicted"/>
<sequence>MFEMTNTEVIKVVQKEAKKIGLDPKTIISARSCKRYERLKKITEELWIQSALHALVPEQAPSESLGRKRKHMELEPKIKVPRLDCIKSLSKGVPFVNNMVIEEPEYGIFFTDVFSDQAF</sequence>
<gene>
    <name evidence="1" type="ORF">Tci_027808</name>
</gene>
<name>A0A6L2L430_TANCI</name>
<evidence type="ECO:0000313" key="1">
    <source>
        <dbReference type="EMBL" id="GEU55830.1"/>
    </source>
</evidence>
<organism evidence="1">
    <name type="scientific">Tanacetum cinerariifolium</name>
    <name type="common">Dalmatian daisy</name>
    <name type="synonym">Chrysanthemum cinerariifolium</name>
    <dbReference type="NCBI Taxonomy" id="118510"/>
    <lineage>
        <taxon>Eukaryota</taxon>
        <taxon>Viridiplantae</taxon>
        <taxon>Streptophyta</taxon>
        <taxon>Embryophyta</taxon>
        <taxon>Tracheophyta</taxon>
        <taxon>Spermatophyta</taxon>
        <taxon>Magnoliopsida</taxon>
        <taxon>eudicotyledons</taxon>
        <taxon>Gunneridae</taxon>
        <taxon>Pentapetalae</taxon>
        <taxon>asterids</taxon>
        <taxon>campanulids</taxon>
        <taxon>Asterales</taxon>
        <taxon>Asteraceae</taxon>
        <taxon>Asteroideae</taxon>
        <taxon>Anthemideae</taxon>
        <taxon>Anthemidinae</taxon>
        <taxon>Tanacetum</taxon>
    </lineage>
</organism>
<accession>A0A6L2L430</accession>
<comment type="caution">
    <text evidence="1">The sequence shown here is derived from an EMBL/GenBank/DDBJ whole genome shotgun (WGS) entry which is preliminary data.</text>
</comment>
<protein>
    <submittedName>
        <fullName evidence="1">Uncharacterized protein</fullName>
    </submittedName>
</protein>
<dbReference type="AlphaFoldDB" id="A0A6L2L430"/>
<reference evidence="1" key="1">
    <citation type="journal article" date="2019" name="Sci. Rep.">
        <title>Draft genome of Tanacetum cinerariifolium, the natural source of mosquito coil.</title>
        <authorList>
            <person name="Yamashiro T."/>
            <person name="Shiraishi A."/>
            <person name="Satake H."/>
            <person name="Nakayama K."/>
        </authorList>
    </citation>
    <scope>NUCLEOTIDE SEQUENCE</scope>
</reference>
<dbReference type="EMBL" id="BKCJ010003560">
    <property type="protein sequence ID" value="GEU55830.1"/>
    <property type="molecule type" value="Genomic_DNA"/>
</dbReference>